<dbReference type="Pfam" id="PF26113">
    <property type="entry name" value="GH16_XgeA"/>
    <property type="match status" value="1"/>
</dbReference>
<dbReference type="EMBL" id="ML143558">
    <property type="protein sequence ID" value="TBU22078.1"/>
    <property type="molecule type" value="Genomic_DNA"/>
</dbReference>
<keyword evidence="1" id="KW-0732">Signal</keyword>
<dbReference type="InterPro" id="IPR000757">
    <property type="entry name" value="Beta-glucanase-like"/>
</dbReference>
<evidence type="ECO:0000313" key="3">
    <source>
        <dbReference type="EMBL" id="TBU22078.1"/>
    </source>
</evidence>
<name>A0A4Q9M7I1_9APHY</name>
<dbReference type="Gene3D" id="2.60.120.200">
    <property type="match status" value="1"/>
</dbReference>
<feature type="domain" description="GH16" evidence="2">
    <location>
        <begin position="20"/>
        <end position="316"/>
    </location>
</feature>
<dbReference type="InterPro" id="IPR013320">
    <property type="entry name" value="ConA-like_dom_sf"/>
</dbReference>
<reference evidence="3" key="1">
    <citation type="submission" date="2019-01" db="EMBL/GenBank/DDBJ databases">
        <title>Draft genome sequences of three monokaryotic isolates of the white-rot basidiomycete fungus Dichomitus squalens.</title>
        <authorList>
            <consortium name="DOE Joint Genome Institute"/>
            <person name="Lopez S.C."/>
            <person name="Andreopoulos B."/>
            <person name="Pangilinan J."/>
            <person name="Lipzen A."/>
            <person name="Riley R."/>
            <person name="Ahrendt S."/>
            <person name="Ng V."/>
            <person name="Barry K."/>
            <person name="Daum C."/>
            <person name="Grigoriev I.V."/>
            <person name="Hilden K.S."/>
            <person name="Makela M.R."/>
            <person name="de Vries R.P."/>
        </authorList>
    </citation>
    <scope>NUCLEOTIDE SEQUENCE [LARGE SCALE GENOMIC DNA]</scope>
    <source>
        <strain evidence="3">OM18370.1</strain>
    </source>
</reference>
<dbReference type="AlphaFoldDB" id="A0A4Q9M7I1"/>
<proteinExistence type="predicted"/>
<feature type="signal peptide" evidence="1">
    <location>
        <begin position="1"/>
        <end position="19"/>
    </location>
</feature>
<evidence type="ECO:0000256" key="1">
    <source>
        <dbReference type="SAM" id="SignalP"/>
    </source>
</evidence>
<dbReference type="GO" id="GO:0004553">
    <property type="term" value="F:hydrolase activity, hydrolyzing O-glycosyl compounds"/>
    <property type="evidence" value="ECO:0007669"/>
    <property type="project" value="InterPro"/>
</dbReference>
<dbReference type="PANTHER" id="PTHR10963">
    <property type="entry name" value="GLYCOSYL HYDROLASE-RELATED"/>
    <property type="match status" value="1"/>
</dbReference>
<evidence type="ECO:0000259" key="2">
    <source>
        <dbReference type="PROSITE" id="PS51762"/>
    </source>
</evidence>
<dbReference type="PROSITE" id="PS51762">
    <property type="entry name" value="GH16_2"/>
    <property type="match status" value="1"/>
</dbReference>
<dbReference type="Proteomes" id="UP000292957">
    <property type="component" value="Unassembled WGS sequence"/>
</dbReference>
<dbReference type="OrthoDB" id="192832at2759"/>
<dbReference type="PANTHER" id="PTHR10963:SF24">
    <property type="entry name" value="GLYCOSIDASE C21B10.07-RELATED"/>
    <property type="match status" value="1"/>
</dbReference>
<organism evidence="3">
    <name type="scientific">Dichomitus squalens</name>
    <dbReference type="NCBI Taxonomy" id="114155"/>
    <lineage>
        <taxon>Eukaryota</taxon>
        <taxon>Fungi</taxon>
        <taxon>Dikarya</taxon>
        <taxon>Basidiomycota</taxon>
        <taxon>Agaricomycotina</taxon>
        <taxon>Agaricomycetes</taxon>
        <taxon>Polyporales</taxon>
        <taxon>Polyporaceae</taxon>
        <taxon>Dichomitus</taxon>
    </lineage>
</organism>
<sequence length="316" mass="33385">MSATRAFLALACLVAPALGATYAQTDSYQGSDFLSGFTHEAIADPTHGRVNYVDQATAVAQNLTYASGDTLILRADDTTVLSASDPGRSSVRLQSNNVYSNHVTVWNIRHMPQGCGTWPAVWEYGQDWPNQGEIDILEGVNDHATDQATLHTTSGTCIHTCGTRTMTGTSVGDNCDVNATGNSGCGVTSNDASSYGPAFNAAGGGFYAMERSDAGVKVWFWSRNSGAIPSDVLGGATSVDTDNWGTPFADFPSASCDMASHFGPHNIVINLTFCGDWAGAVFAADGCPGDCTTYVDENPSAFTNAYFDVAWLKVYQ</sequence>
<dbReference type="SUPFAM" id="SSF49899">
    <property type="entry name" value="Concanavalin A-like lectins/glucanases"/>
    <property type="match status" value="1"/>
</dbReference>
<dbReference type="GO" id="GO:0009251">
    <property type="term" value="P:glucan catabolic process"/>
    <property type="evidence" value="ECO:0007669"/>
    <property type="project" value="TreeGrafter"/>
</dbReference>
<feature type="chain" id="PRO_5020816300" evidence="1">
    <location>
        <begin position="20"/>
        <end position="316"/>
    </location>
</feature>
<dbReference type="InterPro" id="IPR050546">
    <property type="entry name" value="Glycosyl_Hydrlase_16"/>
</dbReference>
<gene>
    <name evidence="3" type="ORF">BD311DRAFT_676886</name>
</gene>
<dbReference type="CDD" id="cd02181">
    <property type="entry name" value="GH16_fungal_Lam16A_glucanase"/>
    <property type="match status" value="1"/>
</dbReference>
<accession>A0A4Q9M7I1</accession>
<protein>
    <submittedName>
        <fullName evidence="3">Endo-beta-glucanase</fullName>
    </submittedName>
</protein>